<keyword evidence="2" id="KW-1185">Reference proteome</keyword>
<proteinExistence type="predicted"/>
<dbReference type="EMBL" id="BAAARW010000039">
    <property type="protein sequence ID" value="GAA2452213.1"/>
    <property type="molecule type" value="Genomic_DNA"/>
</dbReference>
<protein>
    <recommendedName>
        <fullName evidence="3">ATP-binding protein</fullName>
    </recommendedName>
</protein>
<organism evidence="1 2">
    <name type="scientific">Actinomadura vinacea</name>
    <dbReference type="NCBI Taxonomy" id="115336"/>
    <lineage>
        <taxon>Bacteria</taxon>
        <taxon>Bacillati</taxon>
        <taxon>Actinomycetota</taxon>
        <taxon>Actinomycetes</taxon>
        <taxon>Streptosporangiales</taxon>
        <taxon>Thermomonosporaceae</taxon>
        <taxon>Actinomadura</taxon>
    </lineage>
</organism>
<evidence type="ECO:0000313" key="2">
    <source>
        <dbReference type="Proteomes" id="UP001501231"/>
    </source>
</evidence>
<dbReference type="Gene3D" id="3.40.50.300">
    <property type="entry name" value="P-loop containing nucleotide triphosphate hydrolases"/>
    <property type="match status" value="1"/>
</dbReference>
<dbReference type="SUPFAM" id="SSF52540">
    <property type="entry name" value="P-loop containing nucleoside triphosphate hydrolases"/>
    <property type="match status" value="1"/>
</dbReference>
<accession>A0ABP5XF80</accession>
<gene>
    <name evidence="1" type="ORF">GCM10010191_83100</name>
</gene>
<evidence type="ECO:0008006" key="3">
    <source>
        <dbReference type="Google" id="ProtNLM"/>
    </source>
</evidence>
<reference evidence="2" key="1">
    <citation type="journal article" date="2019" name="Int. J. Syst. Evol. Microbiol.">
        <title>The Global Catalogue of Microorganisms (GCM) 10K type strain sequencing project: providing services to taxonomists for standard genome sequencing and annotation.</title>
        <authorList>
            <consortium name="The Broad Institute Genomics Platform"/>
            <consortium name="The Broad Institute Genome Sequencing Center for Infectious Disease"/>
            <person name="Wu L."/>
            <person name="Ma J."/>
        </authorList>
    </citation>
    <scope>NUCLEOTIDE SEQUENCE [LARGE SCALE GENOMIC DNA]</scope>
    <source>
        <strain evidence="2">JCM 3325</strain>
    </source>
</reference>
<comment type="caution">
    <text evidence="1">The sequence shown here is derived from an EMBL/GenBank/DDBJ whole genome shotgun (WGS) entry which is preliminary data.</text>
</comment>
<sequence>MLVAGLPGAGKSTLLERVYRLRGDETGPVPIDGGWVIDSRQARNRWALRLGPLPVRAWVPLVNATHVWWIARAVLRGEGVVAHTRGTWPHILHLFSWLAGRHGARVHLVLIDVDPGTALAGQVARGRVVTAVTFARHCRRWRPLVRRARDGAVPPAATVSLLNRAEADGLRAIKLG</sequence>
<dbReference type="Proteomes" id="UP001501231">
    <property type="component" value="Unassembled WGS sequence"/>
</dbReference>
<dbReference type="InterPro" id="IPR027417">
    <property type="entry name" value="P-loop_NTPase"/>
</dbReference>
<name>A0ABP5XF80_9ACTN</name>
<evidence type="ECO:0000313" key="1">
    <source>
        <dbReference type="EMBL" id="GAA2452213.1"/>
    </source>
</evidence>